<proteinExistence type="predicted"/>
<feature type="transmembrane region" description="Helical" evidence="2">
    <location>
        <begin position="90"/>
        <end position="110"/>
    </location>
</feature>
<keyword evidence="4" id="KW-1185">Reference proteome</keyword>
<feature type="transmembrane region" description="Helical" evidence="2">
    <location>
        <begin position="46"/>
        <end position="70"/>
    </location>
</feature>
<feature type="transmembrane region" description="Helical" evidence="2">
    <location>
        <begin position="180"/>
        <end position="206"/>
    </location>
</feature>
<dbReference type="Proteomes" id="UP000242610">
    <property type="component" value="Unassembled WGS sequence"/>
</dbReference>
<feature type="transmembrane region" description="Helical" evidence="2">
    <location>
        <begin position="470"/>
        <end position="492"/>
    </location>
</feature>
<feature type="transmembrane region" description="Helical" evidence="2">
    <location>
        <begin position="708"/>
        <end position="725"/>
    </location>
</feature>
<dbReference type="EMBL" id="FMBL01000001">
    <property type="protein sequence ID" value="SCC77943.1"/>
    <property type="molecule type" value="Genomic_DNA"/>
</dbReference>
<sequence length="747" mass="83862">MSNCHPSNADGRQSDGPKARSDEQRTERAGTAPKSKTSRFGSIGSALRWALAIAACLWLAGCTALGPIYWQFYYNPSAATITSFSWNNAALFARAFIIYSLVVVELVRFARGQRLLPRQLTDLIHNLLSSLRRCISGFKPKCTRHPAHRGEAARQPVKRFISRFATVSRLFLMRITNRSWVIMLTLIIGWLWVPTTLVTAFGADIHNQFREFSWAWNQWTGLKQPYIGFFSFVPMDIYPTAHYLWPDHPVYLTDQHNIVLTLIYGGVGTISRYFTGSNDWGLAALASSQFLFAAFCVAATMNRFFNCPWLNSIAIDTAEDTAGTAESASHQRSTSSASNIGALPRFGILLFFLTCPLVLFSTISLTKSPLFAFAFVWWFGIGYELLSTATTHTAATDSGHLAAIASRSHKTTEVRSRISHSCTKPARQVRKRTQIALILSTLVMLISAKYAMYIVAFEVIVALIADNKRWKTYVIGMLLPLILFEGVFNLAVRDGLIITGDPIESHGVQLQQIARVAALNPNGIPQDARDKLAPIFNLDQMADAYSQQDADPVKSSGIQAKKVSYRWRTVTEADMKNFNSAWLEIVKANPRIAMDALISKSYGYFDIQDQPYIDMTYYVTSAQNPNFTDWIGDWCSGWRKTVTDFVKNWSSKPIIGWLIHGNTYVIITLLIGAAEVVLRRWRTLVMNLPLLLLMGVMIMAPANNFERHMLPVVFTLSFVLLTFWLQSRRAAPDTSVPDSTQPSHQHR</sequence>
<feature type="transmembrane region" description="Helical" evidence="2">
    <location>
        <begin position="280"/>
        <end position="301"/>
    </location>
</feature>
<feature type="transmembrane region" description="Helical" evidence="2">
    <location>
        <begin position="435"/>
        <end position="464"/>
    </location>
</feature>
<evidence type="ECO:0000313" key="3">
    <source>
        <dbReference type="EMBL" id="SCC77943.1"/>
    </source>
</evidence>
<dbReference type="Pfam" id="PF19484">
    <property type="entry name" value="DUF6020"/>
    <property type="match status" value="1"/>
</dbReference>
<protein>
    <submittedName>
        <fullName evidence="3">Uncharacterized protein</fullName>
    </submittedName>
</protein>
<feature type="transmembrane region" description="Helical" evidence="2">
    <location>
        <begin position="684"/>
        <end position="702"/>
    </location>
</feature>
<gene>
    <name evidence="3" type="ORF">GA0061077_0013</name>
</gene>
<keyword evidence="2" id="KW-1133">Transmembrane helix</keyword>
<evidence type="ECO:0000313" key="4">
    <source>
        <dbReference type="Proteomes" id="UP000242610"/>
    </source>
</evidence>
<name>A0A1C4GZ63_9BIFI</name>
<organism evidence="3 4">
    <name type="scientific">Bifidobacterium commune</name>
    <dbReference type="NCBI Taxonomy" id="1505727"/>
    <lineage>
        <taxon>Bacteria</taxon>
        <taxon>Bacillati</taxon>
        <taxon>Actinomycetota</taxon>
        <taxon>Actinomycetes</taxon>
        <taxon>Bifidobacteriales</taxon>
        <taxon>Bifidobacteriaceae</taxon>
        <taxon>Bifidobacterium</taxon>
    </lineage>
</organism>
<dbReference type="STRING" id="1505727.GA0061077_0013"/>
<dbReference type="AlphaFoldDB" id="A0A1C4GZ63"/>
<reference evidence="4" key="1">
    <citation type="submission" date="2016-08" db="EMBL/GenBank/DDBJ databases">
        <authorList>
            <person name="Varghese N."/>
            <person name="Submissions Spin"/>
        </authorList>
    </citation>
    <scope>NUCLEOTIDE SEQUENCE [LARGE SCALE GENOMIC DNA]</scope>
    <source>
        <strain evidence="4">R-52791</strain>
    </source>
</reference>
<dbReference type="RefSeq" id="WP_091846930.1">
    <property type="nucleotide sequence ID" value="NZ_FMBL01000001.1"/>
</dbReference>
<feature type="transmembrane region" description="Helical" evidence="2">
    <location>
        <begin position="257"/>
        <end position="274"/>
    </location>
</feature>
<feature type="transmembrane region" description="Helical" evidence="2">
    <location>
        <begin position="342"/>
        <end position="363"/>
    </location>
</feature>
<keyword evidence="2" id="KW-0812">Transmembrane</keyword>
<keyword evidence="2" id="KW-0472">Membrane</keyword>
<feature type="transmembrane region" description="Helical" evidence="2">
    <location>
        <begin position="369"/>
        <end position="386"/>
    </location>
</feature>
<dbReference type="OrthoDB" id="3757494at2"/>
<evidence type="ECO:0000256" key="2">
    <source>
        <dbReference type="SAM" id="Phobius"/>
    </source>
</evidence>
<feature type="compositionally biased region" description="Basic and acidic residues" evidence="1">
    <location>
        <begin position="12"/>
        <end position="28"/>
    </location>
</feature>
<evidence type="ECO:0000256" key="1">
    <source>
        <dbReference type="SAM" id="MobiDB-lite"/>
    </source>
</evidence>
<accession>A0A1C4GZ63</accession>
<feature type="region of interest" description="Disordered" evidence="1">
    <location>
        <begin position="1"/>
        <end position="39"/>
    </location>
</feature>
<dbReference type="InterPro" id="IPR046062">
    <property type="entry name" value="DUF6020"/>
</dbReference>